<comment type="caution">
    <text evidence="2">The sequence shown here is derived from an EMBL/GenBank/DDBJ whole genome shotgun (WGS) entry which is preliminary data.</text>
</comment>
<sequence length="400" mass="44898">AECYKKILEEGVLGPYDLTATLNTDGCRSTKGATKETFPVFLRIDEFPPHLRQKFMLLAAVYSDKEQPVMNTLLLPVVEELNKLSSRGVLRPTEGQQVESKLIVKCFCVDGKARGQVLNMDTHQSYNGCTYCDIRGVLVEDPDTKKRTMRWPAYSDHPVPLFTARERGPQRGLKVPDDADGTTRSPISERGPRRVLKVPDDEPRGPRSVDKVPGGYLRSPISEQGSQRRLKVPDDEDGTTRSPISERGPRRVLKVPDDEPRGPRSVDKVPGGYLRSPISEQGPQRGLKVPDDEDGTTRSPISGQSPRRVLKVPDDEPRGPRSVDKVPGGYLRSPISEQGPQRGLKVPDDEDGSIRSPISAREFSTENRVPLWRRVPEIRGRTTTYRELRAKDTFTFWRPK</sequence>
<dbReference type="Proteomes" id="UP001219518">
    <property type="component" value="Unassembled WGS sequence"/>
</dbReference>
<evidence type="ECO:0000313" key="3">
    <source>
        <dbReference type="Proteomes" id="UP001219518"/>
    </source>
</evidence>
<feature type="compositionally biased region" description="Basic and acidic residues" evidence="1">
    <location>
        <begin position="254"/>
        <end position="267"/>
    </location>
</feature>
<feature type="region of interest" description="Disordered" evidence="1">
    <location>
        <begin position="159"/>
        <end position="366"/>
    </location>
</feature>
<reference evidence="2" key="1">
    <citation type="submission" date="2021-07" db="EMBL/GenBank/DDBJ databases">
        <authorList>
            <person name="Catto M.A."/>
            <person name="Jacobson A."/>
            <person name="Kennedy G."/>
            <person name="Labadie P."/>
            <person name="Hunt B.G."/>
            <person name="Srinivasan R."/>
        </authorList>
    </citation>
    <scope>NUCLEOTIDE SEQUENCE</scope>
    <source>
        <strain evidence="2">PL_HMW_Pooled</strain>
        <tissue evidence="2">Head</tissue>
    </source>
</reference>
<organism evidence="2 3">
    <name type="scientific">Frankliniella fusca</name>
    <dbReference type="NCBI Taxonomy" id="407009"/>
    <lineage>
        <taxon>Eukaryota</taxon>
        <taxon>Metazoa</taxon>
        <taxon>Ecdysozoa</taxon>
        <taxon>Arthropoda</taxon>
        <taxon>Hexapoda</taxon>
        <taxon>Insecta</taxon>
        <taxon>Pterygota</taxon>
        <taxon>Neoptera</taxon>
        <taxon>Paraneoptera</taxon>
        <taxon>Thysanoptera</taxon>
        <taxon>Terebrantia</taxon>
        <taxon>Thripoidea</taxon>
        <taxon>Thripidae</taxon>
        <taxon>Frankliniella</taxon>
    </lineage>
</organism>
<name>A0AAE1HL47_9NEOP</name>
<reference evidence="2" key="2">
    <citation type="journal article" date="2023" name="BMC Genomics">
        <title>Pest status, molecular evolution, and epigenetic factors derived from the genome assembly of Frankliniella fusca, a thysanopteran phytovirus vector.</title>
        <authorList>
            <person name="Catto M.A."/>
            <person name="Labadie P.E."/>
            <person name="Jacobson A.L."/>
            <person name="Kennedy G.G."/>
            <person name="Srinivasan R."/>
            <person name="Hunt B.G."/>
        </authorList>
    </citation>
    <scope>NUCLEOTIDE SEQUENCE</scope>
    <source>
        <strain evidence="2">PL_HMW_Pooled</strain>
    </source>
</reference>
<feature type="compositionally biased region" description="Basic and acidic residues" evidence="1">
    <location>
        <begin position="197"/>
        <end position="210"/>
    </location>
</feature>
<evidence type="ECO:0000256" key="1">
    <source>
        <dbReference type="SAM" id="MobiDB-lite"/>
    </source>
</evidence>
<feature type="compositionally biased region" description="Basic and acidic residues" evidence="1">
    <location>
        <begin position="164"/>
        <end position="177"/>
    </location>
</feature>
<dbReference type="EMBL" id="JAHWGI010001099">
    <property type="protein sequence ID" value="KAK3922575.1"/>
    <property type="molecule type" value="Genomic_DNA"/>
</dbReference>
<protein>
    <submittedName>
        <fullName evidence="2">EF-hand calcium-binding domain-containing protein 5</fullName>
    </submittedName>
</protein>
<dbReference type="AlphaFoldDB" id="A0AAE1HL47"/>
<keyword evidence="3" id="KW-1185">Reference proteome</keyword>
<proteinExistence type="predicted"/>
<accession>A0AAE1HL47</accession>
<evidence type="ECO:0000313" key="2">
    <source>
        <dbReference type="EMBL" id="KAK3922575.1"/>
    </source>
</evidence>
<feature type="non-terminal residue" evidence="2">
    <location>
        <position position="1"/>
    </location>
</feature>
<gene>
    <name evidence="2" type="ORF">KUF71_012032</name>
</gene>
<feature type="compositionally biased region" description="Basic and acidic residues" evidence="1">
    <location>
        <begin position="311"/>
        <end position="324"/>
    </location>
</feature>